<dbReference type="EMBL" id="MN602266">
    <property type="protein sequence ID" value="QGH74598.1"/>
    <property type="molecule type" value="Genomic_DNA"/>
</dbReference>
<keyword evidence="1" id="KW-0946">Virion</keyword>
<accession>A0A7S5KQB1</accession>
<organism evidence="1 2">
    <name type="scientific">Bacteriophage DSS3_VP1</name>
    <dbReference type="NCBI Taxonomy" id="2664196"/>
    <lineage>
        <taxon>Viruses</taxon>
        <taxon>Duplodnaviria</taxon>
        <taxon>Heunggongvirae</taxon>
        <taxon>Uroviricota</taxon>
        <taxon>Caudoviricetes</taxon>
        <taxon>Naomviridae</taxon>
        <taxon>Noahvirus</taxon>
        <taxon>Noahvirus arc</taxon>
    </lineage>
</organism>
<dbReference type="SMR" id="A0A7S5KQB1"/>
<dbReference type="GO" id="GO:0019028">
    <property type="term" value="C:viral capsid"/>
    <property type="evidence" value="ECO:0007669"/>
    <property type="project" value="UniProtKB-KW"/>
</dbReference>
<gene>
    <name evidence="1" type="ORF">DSS3VP1_00030</name>
</gene>
<sequence>MTISTSQFQVIEEVVRQYAHEAYTNSKKLVGTGIVGQRSDVDGDVESYIGQFRWYKPLNPTVNVASATDATDGTLTDISTDKAKYVKTVRTFGGEQVNVAEVITKEDGLKKLARDLAQVQMDDQGEALMAVLKGVAATEVEAGNAAGGGNGGIVDFDTDADAANTGMFVDINADSPVFGSAATGANDARKLFDSNGIGAARGERLFQALGMGFKDHEPNFMYMAASPQTIAELRAANLVDETKVTDGELEFTTVFDGKFRLLPTRQGQMAGGLTAGNLNAQSTKCTFIMKPNAVSFAPVQAPMPVELDRNAAAYRGSGKTQLWYRWGFVFHPEGYTWAGSENEFATNAAYGAAASWTRKVSALNLPILPIFHA</sequence>
<keyword evidence="2" id="KW-1185">Reference proteome</keyword>
<proteinExistence type="predicted"/>
<name>A0A7S5KQB1_9CAUD</name>
<keyword evidence="1" id="KW-0167">Capsid protein</keyword>
<evidence type="ECO:0000313" key="1">
    <source>
        <dbReference type="EMBL" id="QGH74598.1"/>
    </source>
</evidence>
<dbReference type="Proteomes" id="UP000594402">
    <property type="component" value="Segment"/>
</dbReference>
<protein>
    <submittedName>
        <fullName evidence="1">Main coat protein</fullName>
    </submittedName>
</protein>
<evidence type="ECO:0000313" key="2">
    <source>
        <dbReference type="Proteomes" id="UP000594402"/>
    </source>
</evidence>
<reference evidence="1 2" key="1">
    <citation type="submission" date="2019-10" db="EMBL/GenBank/DDBJ databases">
        <title>Isolation and characterisation of a new family of globally distributed lytic roseophage, the Naomivirus.</title>
        <authorList>
            <person name="Rihtman B."/>
            <person name="Puxty R.J."/>
            <person name="Hapeshi A."/>
            <person name="Zhan Y."/>
            <person name="Michinevski S."/>
            <person name="Waterfield N.R."/>
            <person name="Chen F."/>
            <person name="Millard A.D."/>
            <person name="Scanlan D.J."/>
            <person name="Chen Y."/>
        </authorList>
    </citation>
    <scope>NUCLEOTIDE SEQUENCE [LARGE SCALE GENOMIC DNA]</scope>
</reference>